<dbReference type="Pfam" id="PF13718">
    <property type="entry name" value="GNAT_acetyltr_2"/>
    <property type="match status" value="2"/>
</dbReference>
<keyword evidence="2 9" id="KW-0820">tRNA-binding</keyword>
<dbReference type="GO" id="GO:0002101">
    <property type="term" value="P:tRNA wobble cytosine modification"/>
    <property type="evidence" value="ECO:0007669"/>
    <property type="project" value="UniProtKB-UniRule"/>
</dbReference>
<evidence type="ECO:0000256" key="7">
    <source>
        <dbReference type="ARBA" id="ARBA00022884"/>
    </source>
</evidence>
<dbReference type="InterPro" id="IPR016181">
    <property type="entry name" value="Acyl_CoA_acyltransferase"/>
</dbReference>
<dbReference type="InterPro" id="IPR033442">
    <property type="entry name" value="TmcA_tRNA_bind"/>
</dbReference>
<dbReference type="GO" id="GO:0051392">
    <property type="term" value="F:tRNA cytidine N4-acetyltransferase activity"/>
    <property type="evidence" value="ECO:0007669"/>
    <property type="project" value="UniProtKB-UniRule"/>
</dbReference>
<gene>
    <name evidence="9" type="primary">tmcA</name>
    <name evidence="12" type="ORF">GRH90_22010</name>
</gene>
<dbReference type="GO" id="GO:1904812">
    <property type="term" value="P:rRNA acetylation involved in maturation of SSU-rRNA"/>
    <property type="evidence" value="ECO:0007669"/>
    <property type="project" value="TreeGrafter"/>
</dbReference>
<dbReference type="GO" id="GO:0005737">
    <property type="term" value="C:cytoplasm"/>
    <property type="evidence" value="ECO:0007669"/>
    <property type="project" value="UniProtKB-SubCell"/>
</dbReference>
<evidence type="ECO:0000256" key="1">
    <source>
        <dbReference type="ARBA" id="ARBA00022490"/>
    </source>
</evidence>
<comment type="function">
    <text evidence="9">Catalyzes the formation of N(4)-acetylcytidine (ac(4)C) at the wobble position of tRNA(Met), by using acetyl-CoA as an acetyl donor and ATP (or GTP).</text>
</comment>
<evidence type="ECO:0000256" key="5">
    <source>
        <dbReference type="ARBA" id="ARBA00022741"/>
    </source>
</evidence>
<dbReference type="GO" id="GO:0005524">
    <property type="term" value="F:ATP binding"/>
    <property type="evidence" value="ECO:0007669"/>
    <property type="project" value="UniProtKB-UniRule"/>
</dbReference>
<feature type="binding site" evidence="9">
    <location>
        <begin position="454"/>
        <end position="456"/>
    </location>
    <ligand>
        <name>acetyl-CoA</name>
        <dbReference type="ChEBI" id="CHEBI:57288"/>
    </ligand>
</feature>
<dbReference type="Gene3D" id="3.40.50.300">
    <property type="entry name" value="P-loop containing nucleotide triphosphate hydrolases"/>
    <property type="match status" value="1"/>
</dbReference>
<dbReference type="InterPro" id="IPR027417">
    <property type="entry name" value="P-loop_NTPase"/>
</dbReference>
<keyword evidence="3 9" id="KW-0808">Transferase</keyword>
<evidence type="ECO:0000256" key="6">
    <source>
        <dbReference type="ARBA" id="ARBA00022840"/>
    </source>
</evidence>
<evidence type="ECO:0000313" key="12">
    <source>
        <dbReference type="EMBL" id="NDL65412.1"/>
    </source>
</evidence>
<comment type="subcellular location">
    <subcellularLocation>
        <location evidence="9">Cytoplasm</location>
    </subcellularLocation>
</comment>
<dbReference type="PANTHER" id="PTHR10925">
    <property type="entry name" value="N-ACETYLTRANSFERASE 10"/>
    <property type="match status" value="1"/>
</dbReference>
<dbReference type="FunFam" id="3.40.50.11040:FF:000003">
    <property type="entry name" value="tRNA(Met) cytidine acetyltransferase TmcA"/>
    <property type="match status" value="1"/>
</dbReference>
<dbReference type="InterPro" id="IPR013562">
    <property type="entry name" value="TmcA/NAT10_N"/>
</dbReference>
<dbReference type="SUPFAM" id="SSF52540">
    <property type="entry name" value="P-loop containing nucleoside triphosphate hydrolases"/>
    <property type="match status" value="1"/>
</dbReference>
<protein>
    <recommendedName>
        <fullName evidence="9">tRNA(Met) cytidine acetyltransferase TmcA</fullName>
        <ecNumber evidence="9">2.3.1.193</ecNumber>
    </recommendedName>
</protein>
<dbReference type="Gene3D" id="1.20.120.890">
    <property type="entry name" value="tRNA(Met) cytidine acetyltransferase, tail domain"/>
    <property type="match status" value="1"/>
</dbReference>
<keyword evidence="4 9" id="KW-0819">tRNA processing</keyword>
<keyword evidence="13" id="KW-1185">Reference proteome</keyword>
<dbReference type="GO" id="GO:0051391">
    <property type="term" value="P:tRNA acetylation"/>
    <property type="evidence" value="ECO:0007669"/>
    <property type="project" value="UniProtKB-UniRule"/>
</dbReference>
<dbReference type="InterPro" id="IPR032672">
    <property type="entry name" value="TmcA/NAT10/Kre33"/>
</dbReference>
<dbReference type="FunFam" id="3.40.50.300:FF:001011">
    <property type="entry name" value="tRNA(Met) cytidine acetyltransferase TmcA"/>
    <property type="match status" value="1"/>
</dbReference>
<reference evidence="12 13" key="1">
    <citation type="submission" date="2019-12" db="EMBL/GenBank/DDBJ databases">
        <authorList>
            <person name="Lee S.D."/>
        </authorList>
    </citation>
    <scope>NUCLEOTIDE SEQUENCE [LARGE SCALE GENOMIC DNA]</scope>
    <source>
        <strain evidence="12 13">SAP-6</strain>
    </source>
</reference>
<organism evidence="12 13">
    <name type="scientific">Acerihabitans arboris</name>
    <dbReference type="NCBI Taxonomy" id="2691583"/>
    <lineage>
        <taxon>Bacteria</taxon>
        <taxon>Pseudomonadati</taxon>
        <taxon>Pseudomonadota</taxon>
        <taxon>Gammaproteobacteria</taxon>
        <taxon>Enterobacterales</taxon>
        <taxon>Pectobacteriaceae</taxon>
        <taxon>Acerihabitans</taxon>
    </lineage>
</organism>
<dbReference type="Pfam" id="PF05127">
    <property type="entry name" value="NAT10_TcmA_helicase"/>
    <property type="match status" value="1"/>
</dbReference>
<evidence type="ECO:0000256" key="4">
    <source>
        <dbReference type="ARBA" id="ARBA00022694"/>
    </source>
</evidence>
<dbReference type="EC" id="2.3.1.193" evidence="9"/>
<comment type="catalytic activity">
    <reaction evidence="9">
        <text>cytidine(34) in elongator tRNA(Met) + acetyl-CoA + ATP + H2O = N(4)-acetylcytidine(34) in elongator tRNA(Met) + ADP + phosphate + CoA + H(+)</text>
        <dbReference type="Rhea" id="RHEA:43788"/>
        <dbReference type="Rhea" id="RHEA-COMP:10693"/>
        <dbReference type="Rhea" id="RHEA-COMP:10694"/>
        <dbReference type="ChEBI" id="CHEBI:15377"/>
        <dbReference type="ChEBI" id="CHEBI:15378"/>
        <dbReference type="ChEBI" id="CHEBI:30616"/>
        <dbReference type="ChEBI" id="CHEBI:43474"/>
        <dbReference type="ChEBI" id="CHEBI:57287"/>
        <dbReference type="ChEBI" id="CHEBI:57288"/>
        <dbReference type="ChEBI" id="CHEBI:74900"/>
        <dbReference type="ChEBI" id="CHEBI:82748"/>
        <dbReference type="ChEBI" id="CHEBI:456216"/>
        <dbReference type="EC" id="2.3.1.193"/>
    </reaction>
</comment>
<dbReference type="PROSITE" id="PS51186">
    <property type="entry name" value="GNAT"/>
    <property type="match status" value="1"/>
</dbReference>
<dbReference type="InterPro" id="IPR024914">
    <property type="entry name" value="tRNA_acetyltr_TmcA"/>
</dbReference>
<dbReference type="Gene3D" id="3.40.630.30">
    <property type="match status" value="1"/>
</dbReference>
<evidence type="ECO:0000313" key="13">
    <source>
        <dbReference type="Proteomes" id="UP000461443"/>
    </source>
</evidence>
<evidence type="ECO:0000256" key="8">
    <source>
        <dbReference type="ARBA" id="ARBA00023315"/>
    </source>
</evidence>
<comment type="caution">
    <text evidence="12">The sequence shown here is derived from an EMBL/GenBank/DDBJ whole genome shotgun (WGS) entry which is preliminary data.</text>
</comment>
<dbReference type="Proteomes" id="UP000461443">
    <property type="component" value="Unassembled WGS sequence"/>
</dbReference>
<dbReference type="InterPro" id="IPR007807">
    <property type="entry name" value="TcmA/NAT10_helicase"/>
</dbReference>
<keyword evidence="6 9" id="KW-0067">ATP-binding</keyword>
<feature type="binding site" evidence="9">
    <location>
        <position position="492"/>
    </location>
    <ligand>
        <name>acetyl-CoA</name>
        <dbReference type="ChEBI" id="CHEBI:57288"/>
    </ligand>
</feature>
<keyword evidence="8 9" id="KW-0012">Acyltransferase</keyword>
<dbReference type="HAMAP" id="MF_01886">
    <property type="entry name" value="tRNA_acetyltr_TmcA"/>
    <property type="match status" value="1"/>
</dbReference>
<keyword evidence="7 9" id="KW-0694">RNA-binding</keyword>
<feature type="domain" description="N-acetyltransferase" evidence="11">
    <location>
        <begin position="342"/>
        <end position="524"/>
    </location>
</feature>
<dbReference type="InterPro" id="IPR038321">
    <property type="entry name" value="TmcA_C_sf"/>
</dbReference>
<reference evidence="12 13" key="2">
    <citation type="submission" date="2020-02" db="EMBL/GenBank/DDBJ databases">
        <title>The new genus of Enterobacteriales.</title>
        <authorList>
            <person name="Kim I.S."/>
        </authorList>
    </citation>
    <scope>NUCLEOTIDE SEQUENCE [LARGE SCALE GENOMIC DNA]</scope>
    <source>
        <strain evidence="12 13">SAP-6</strain>
    </source>
</reference>
<dbReference type="PANTHER" id="PTHR10925:SF5">
    <property type="entry name" value="RNA CYTIDINE ACETYLTRANSFERASE"/>
    <property type="match status" value="1"/>
</dbReference>
<comment type="similarity">
    <text evidence="9">Belongs to the TmcA family.</text>
</comment>
<feature type="binding site" evidence="9">
    <location>
        <position position="168"/>
    </location>
    <ligand>
        <name>ATP</name>
        <dbReference type="ChEBI" id="CHEBI:30616"/>
    </ligand>
</feature>
<proteinExistence type="inferred from homology"/>
<evidence type="ECO:0000256" key="10">
    <source>
        <dbReference type="SAM" id="MobiDB-lite"/>
    </source>
</evidence>
<dbReference type="Pfam" id="PF17176">
    <property type="entry name" value="tRNA_bind_3"/>
    <property type="match status" value="1"/>
</dbReference>
<evidence type="ECO:0000256" key="3">
    <source>
        <dbReference type="ARBA" id="ARBA00022679"/>
    </source>
</evidence>
<keyword evidence="5 9" id="KW-0547">Nucleotide-binding</keyword>
<sequence length="675" mass="73653">MRRAGVRRLLVLSGDAGWSLAQARTLRGRLPGDWLWVGAPQEGWPRGCTPAALRTLLGREFRHAVFDGRQGLAVDALAALAGTLMAGSWLVLLVPPWSSWPARPDADSLRWSERPAPIPTPHFITYFRQTLLADPDVMVLRQLGDDRVTPAAALPDWRPPPAGPTGEQRVLLSRLLAADTGIFVLTAPRGRGKSTLAGMLAARAEGGCWATAPAKATAAVLEHYADGRARFFAPDALLDYCRHHPAAGWLLVDEAAAIPMPLLRSLLGYFPRVLLTTTVQGYEGTGRGFLLKFCASLAHWRHLTLEHPLRWAKNDPLERWLGAALLFGEPAEAQAAARNETPVLLPLTQAHWQSHPVDLQQFYLLLAAAHYRTTPLDLRRLMDAPGQHFIAARSGDRLLGALWAVDEGGLPAQLAHEVWAGRRRPAGNLVAQSLAAHGGLWMAPRLRSRRVSRVAVVAGGRRRGWGRELVAQAVARAAGLDFVSVSFGLTDELWAFWRAAGFQLVHIGTHLEASSGCYSAMALYPLSPAGHRLAARGRALFARDKAAHADVAGINIADDRLDDNDWRNLAGFAFAKRPPEACLTSLNRLLRRSGLPLTALRLWLEQRRGVGDIVGQTGVSGKKALVARWREETAHALGNINTDMCRRWRDWSAPGGYDNPISGDAGPMPGDKDKR</sequence>
<feature type="binding site" evidence="9">
    <location>
        <position position="310"/>
    </location>
    <ligand>
        <name>ATP</name>
        <dbReference type="ChEBI" id="CHEBI:30616"/>
    </ligand>
</feature>
<feature type="region of interest" description="Disordered" evidence="10">
    <location>
        <begin position="656"/>
        <end position="675"/>
    </location>
</feature>
<keyword evidence="1 9" id="KW-0963">Cytoplasm</keyword>
<dbReference type="Gene3D" id="3.40.50.11040">
    <property type="match status" value="1"/>
</dbReference>
<evidence type="ECO:0000256" key="2">
    <source>
        <dbReference type="ARBA" id="ARBA00022555"/>
    </source>
</evidence>
<dbReference type="SUPFAM" id="SSF55729">
    <property type="entry name" value="Acyl-CoA N-acyltransferases (Nat)"/>
    <property type="match status" value="1"/>
</dbReference>
<dbReference type="AlphaFoldDB" id="A0A845SPY0"/>
<name>A0A845SPY0_9GAMM</name>
<dbReference type="GO" id="GO:1990883">
    <property type="term" value="F:18S rRNA cytidine N-acetyltransferase activity"/>
    <property type="evidence" value="ECO:0007669"/>
    <property type="project" value="TreeGrafter"/>
</dbReference>
<dbReference type="EMBL" id="WUBS01000018">
    <property type="protein sequence ID" value="NDL65412.1"/>
    <property type="molecule type" value="Genomic_DNA"/>
</dbReference>
<comment type="caution">
    <text evidence="9">Lacks conserved residue(s) required for the propagation of feature annotation.</text>
</comment>
<evidence type="ECO:0000256" key="9">
    <source>
        <dbReference type="HAMAP-Rule" id="MF_01886"/>
    </source>
</evidence>
<accession>A0A845SPY0</accession>
<dbReference type="Pfam" id="PF08351">
    <property type="entry name" value="TmcA_N"/>
    <property type="match status" value="1"/>
</dbReference>
<evidence type="ECO:0000259" key="11">
    <source>
        <dbReference type="PROSITE" id="PS51186"/>
    </source>
</evidence>
<dbReference type="GO" id="GO:0000049">
    <property type="term" value="F:tRNA binding"/>
    <property type="evidence" value="ECO:0007669"/>
    <property type="project" value="UniProtKB-UniRule"/>
</dbReference>
<dbReference type="InterPro" id="IPR000182">
    <property type="entry name" value="GNAT_dom"/>
</dbReference>